<dbReference type="Proteomes" id="UP000095009">
    <property type="component" value="Unassembled WGS sequence"/>
</dbReference>
<protein>
    <submittedName>
        <fullName evidence="2">Uncharacterized protein</fullName>
    </submittedName>
</protein>
<evidence type="ECO:0000313" key="3">
    <source>
        <dbReference type="Proteomes" id="UP000095009"/>
    </source>
</evidence>
<evidence type="ECO:0000313" key="2">
    <source>
        <dbReference type="EMBL" id="ODQ68070.1"/>
    </source>
</evidence>
<name>A0A1E3PRW7_9ASCO</name>
<dbReference type="EMBL" id="KV454406">
    <property type="protein sequence ID" value="ODQ68070.1"/>
    <property type="molecule type" value="Genomic_DNA"/>
</dbReference>
<keyword evidence="3" id="KW-1185">Reference proteome</keyword>
<dbReference type="AlphaFoldDB" id="A0A1E3PRW7"/>
<sequence>MSEPIRFLCSNSMGHKNLSFRTIATTESIFSKHYGSNTRRLFSTSPFRATRHANIGKLNLEIQNNFAHLLSRPLPSSILSDDIELHFELTKNDGKTSSTRGYRSEETSPGTNLNQLGFFGIPTVKGKLLYNICWRIISGMVRFYINTTNNVEIDYRKTGGKEQGNKSDDNNIDIPILPRFSNKNQPENSNVANIENKTDFNNESQKNRLIANLELAILDYKIENPPRSHDSSSSHSTISSSFSDKASSTLILDEQESLKPYSKDQPFENGFNTVRIARHAHGEGSNRYSDDISGVTRIIVKWRTEYNWRHITLTNESPPIDPPSDISSFTTHSLPKNSVSGIFIFELDKECRQIEKHFIKNVEKIDSKETGTEITMGEFGLNSMAFNAASLTSMERLSRVLFCQKAGNKPEKKA</sequence>
<proteinExistence type="predicted"/>
<organism evidence="2 3">
    <name type="scientific">Nadsonia fulvescens var. elongata DSM 6958</name>
    <dbReference type="NCBI Taxonomy" id="857566"/>
    <lineage>
        <taxon>Eukaryota</taxon>
        <taxon>Fungi</taxon>
        <taxon>Dikarya</taxon>
        <taxon>Ascomycota</taxon>
        <taxon>Saccharomycotina</taxon>
        <taxon>Dipodascomycetes</taxon>
        <taxon>Dipodascales</taxon>
        <taxon>Dipodascales incertae sedis</taxon>
        <taxon>Nadsonia</taxon>
    </lineage>
</organism>
<accession>A0A1E3PRW7</accession>
<gene>
    <name evidence="2" type="ORF">NADFUDRAFT_39473</name>
</gene>
<feature type="region of interest" description="Disordered" evidence="1">
    <location>
        <begin position="177"/>
        <end position="199"/>
    </location>
</feature>
<reference evidence="2 3" key="1">
    <citation type="journal article" date="2016" name="Proc. Natl. Acad. Sci. U.S.A.">
        <title>Comparative genomics of biotechnologically important yeasts.</title>
        <authorList>
            <person name="Riley R."/>
            <person name="Haridas S."/>
            <person name="Wolfe K.H."/>
            <person name="Lopes M.R."/>
            <person name="Hittinger C.T."/>
            <person name="Goeker M."/>
            <person name="Salamov A.A."/>
            <person name="Wisecaver J.H."/>
            <person name="Long T.M."/>
            <person name="Calvey C.H."/>
            <person name="Aerts A.L."/>
            <person name="Barry K.W."/>
            <person name="Choi C."/>
            <person name="Clum A."/>
            <person name="Coughlan A.Y."/>
            <person name="Deshpande S."/>
            <person name="Douglass A.P."/>
            <person name="Hanson S.J."/>
            <person name="Klenk H.-P."/>
            <person name="LaButti K.M."/>
            <person name="Lapidus A."/>
            <person name="Lindquist E.A."/>
            <person name="Lipzen A.M."/>
            <person name="Meier-Kolthoff J.P."/>
            <person name="Ohm R.A."/>
            <person name="Otillar R.P."/>
            <person name="Pangilinan J.L."/>
            <person name="Peng Y."/>
            <person name="Rokas A."/>
            <person name="Rosa C.A."/>
            <person name="Scheuner C."/>
            <person name="Sibirny A.A."/>
            <person name="Slot J.C."/>
            <person name="Stielow J.B."/>
            <person name="Sun H."/>
            <person name="Kurtzman C.P."/>
            <person name="Blackwell M."/>
            <person name="Grigoriev I.V."/>
            <person name="Jeffries T.W."/>
        </authorList>
    </citation>
    <scope>NUCLEOTIDE SEQUENCE [LARGE SCALE GENOMIC DNA]</scope>
    <source>
        <strain evidence="2 3">DSM 6958</strain>
    </source>
</reference>
<evidence type="ECO:0000256" key="1">
    <source>
        <dbReference type="SAM" id="MobiDB-lite"/>
    </source>
</evidence>
<feature type="compositionally biased region" description="Polar residues" evidence="1">
    <location>
        <begin position="181"/>
        <end position="199"/>
    </location>
</feature>